<evidence type="ECO:0000256" key="1">
    <source>
        <dbReference type="ARBA" id="ARBA00010098"/>
    </source>
</evidence>
<dbReference type="GO" id="GO:0006361">
    <property type="term" value="P:transcription initiation at RNA polymerase I promoter"/>
    <property type="evidence" value="ECO:0007669"/>
    <property type="project" value="InterPro"/>
</dbReference>
<keyword evidence="4" id="KW-1185">Reference proteome</keyword>
<comment type="caution">
    <text evidence="3">The sequence shown here is derived from an EMBL/GenBank/DDBJ whole genome shotgun (WGS) entry which is preliminary data.</text>
</comment>
<dbReference type="GO" id="GO:0005634">
    <property type="term" value="C:nucleus"/>
    <property type="evidence" value="ECO:0007669"/>
    <property type="project" value="TreeGrafter"/>
</dbReference>
<dbReference type="SUPFAM" id="SSF48371">
    <property type="entry name" value="ARM repeat"/>
    <property type="match status" value="1"/>
</dbReference>
<dbReference type="InterPro" id="IPR007991">
    <property type="entry name" value="RNA_pol_I_trans_ini_fac_RRN3"/>
</dbReference>
<feature type="region of interest" description="Disordered" evidence="2">
    <location>
        <begin position="1"/>
        <end position="45"/>
    </location>
</feature>
<dbReference type="OrthoDB" id="26970at2759"/>
<sequence>MLPRMKAKQLASQSSSRDDGSGGYPSNKNNVAKGGMSTSSSSPNLFASGLAIKREEKDNGVVGKKRRPPTTVTSIKTELILPQQPSQVLDGMLPAMKGGLFAPEVSNLQKTRELKKLLNCLSDWGSINDQTMLKLVDNLKQNVECLDEKMTPLVCKTLDADWCSRSPKVVTAFEDFISELLIIRPCYSGNILQALIRKFLPQSLEDTQNPDRIKEEDQKMFDVVHRNLAKLLEAFPIPRMKESCVKTMGALYPYMGRPPYMHFCYVTNLIKVMEYAPQITCQILHLCIHKICRIDVNVPRDHSELLSEMINETILTRRMIKSESGQRLSIELDSRQVINSIIAQSTAQLNPLVNTVDLCLTLVFQCIETILNAEESTDEDVYSLFDALLATFESEILPTFGIHNVQFIYFYLAGSQPVFMRKFLEFLWKRVTNVNTPAVIRMQCMVYISGLLTRSTAVSVKTLKRWLSTMADWANAYVDQRVKSSHWSSVNVQTHGPFYAVCQTIFYCFAFRNKDLVGSRKCTAFTGTLNLGRLVTCDLNPLKAVIPPVAVAFVKAAHVHQISYCQTVLERNQRCTIPTSVRESISVSAMDSIIAANSNILESFFPFDPFLLPRSKKWVDPIYRIYDPYLPEVKMEKCESPARPDRFSDENEDSIEMELGSSYKDSQFMTMARFMNIKDEQGEFMEAE</sequence>
<proteinExistence type="inferred from homology"/>
<comment type="similarity">
    <text evidence="1">Belongs to the RRN3 family.</text>
</comment>
<keyword evidence="3" id="KW-0396">Initiation factor</keyword>
<dbReference type="STRING" id="158441.A0A226EDT9"/>
<dbReference type="Pfam" id="PF05327">
    <property type="entry name" value="RRN3"/>
    <property type="match status" value="1"/>
</dbReference>
<dbReference type="PANTHER" id="PTHR12790:SF0">
    <property type="entry name" value="RNA POLYMERASE I-SPECIFIC TRANSCRIPTION INITIATION FACTOR RRN3-RELATED"/>
    <property type="match status" value="1"/>
</dbReference>
<dbReference type="GO" id="GO:0001042">
    <property type="term" value="F:RNA polymerase I core binding"/>
    <property type="evidence" value="ECO:0007669"/>
    <property type="project" value="TreeGrafter"/>
</dbReference>
<feature type="compositionally biased region" description="Polar residues" evidence="2">
    <location>
        <begin position="36"/>
        <end position="45"/>
    </location>
</feature>
<dbReference type="OMA" id="FKHFYAA"/>
<evidence type="ECO:0000256" key="2">
    <source>
        <dbReference type="SAM" id="MobiDB-lite"/>
    </source>
</evidence>
<dbReference type="GO" id="GO:0003743">
    <property type="term" value="F:translation initiation factor activity"/>
    <property type="evidence" value="ECO:0007669"/>
    <property type="project" value="UniProtKB-KW"/>
</dbReference>
<dbReference type="GO" id="GO:0001181">
    <property type="term" value="F:RNA polymerase I general transcription initiation factor activity"/>
    <property type="evidence" value="ECO:0007669"/>
    <property type="project" value="InterPro"/>
</dbReference>
<name>A0A226EDT9_FOLCA</name>
<organism evidence="3 4">
    <name type="scientific">Folsomia candida</name>
    <name type="common">Springtail</name>
    <dbReference type="NCBI Taxonomy" id="158441"/>
    <lineage>
        <taxon>Eukaryota</taxon>
        <taxon>Metazoa</taxon>
        <taxon>Ecdysozoa</taxon>
        <taxon>Arthropoda</taxon>
        <taxon>Hexapoda</taxon>
        <taxon>Collembola</taxon>
        <taxon>Entomobryomorpha</taxon>
        <taxon>Isotomoidea</taxon>
        <taxon>Isotomidae</taxon>
        <taxon>Proisotominae</taxon>
        <taxon>Folsomia</taxon>
    </lineage>
</organism>
<dbReference type="AlphaFoldDB" id="A0A226EDT9"/>
<reference evidence="3 4" key="1">
    <citation type="submission" date="2015-12" db="EMBL/GenBank/DDBJ databases">
        <title>The genome of Folsomia candida.</title>
        <authorList>
            <person name="Faddeeva A."/>
            <person name="Derks M.F."/>
            <person name="Anvar Y."/>
            <person name="Smit S."/>
            <person name="Van Straalen N."/>
            <person name="Roelofs D."/>
        </authorList>
    </citation>
    <scope>NUCLEOTIDE SEQUENCE [LARGE SCALE GENOMIC DNA]</scope>
    <source>
        <strain evidence="3 4">VU population</strain>
        <tissue evidence="3">Whole body</tissue>
    </source>
</reference>
<dbReference type="Proteomes" id="UP000198287">
    <property type="component" value="Unassembled WGS sequence"/>
</dbReference>
<dbReference type="EMBL" id="LNIX01000004">
    <property type="protein sequence ID" value="OXA55398.1"/>
    <property type="molecule type" value="Genomic_DNA"/>
</dbReference>
<evidence type="ECO:0000313" key="3">
    <source>
        <dbReference type="EMBL" id="OXA55398.1"/>
    </source>
</evidence>
<dbReference type="PANTHER" id="PTHR12790">
    <property type="entry name" value="TRANSCRIPTION INITIATION FACTOR IA RRN3"/>
    <property type="match status" value="1"/>
</dbReference>
<accession>A0A226EDT9</accession>
<evidence type="ECO:0000313" key="4">
    <source>
        <dbReference type="Proteomes" id="UP000198287"/>
    </source>
</evidence>
<gene>
    <name evidence="3" type="ORF">Fcan01_09734</name>
</gene>
<protein>
    <submittedName>
        <fullName evidence="3">RNA polymerase I-specific transcription initiation factor RRN3</fullName>
    </submittedName>
</protein>
<dbReference type="InterPro" id="IPR016024">
    <property type="entry name" value="ARM-type_fold"/>
</dbReference>
<keyword evidence="3" id="KW-0648">Protein biosynthesis</keyword>